<evidence type="ECO:0000256" key="3">
    <source>
        <dbReference type="ARBA" id="ARBA00006624"/>
    </source>
</evidence>
<evidence type="ECO:0000256" key="6">
    <source>
        <dbReference type="ARBA" id="ARBA00022490"/>
    </source>
</evidence>
<evidence type="ECO:0000259" key="12">
    <source>
        <dbReference type="PROSITE" id="PS51371"/>
    </source>
</evidence>
<sequence length="494" mass="53228">MDSTSSSSRGDRDAKDKDAGSSSHAFFLPGSGAHEPQRRPSTSSVNKTVHRHGFPENLRNIPPSPRNRQPSLTQAAVQELLNHPPSGNRHANPKFAGREWRDITIGEIVSSDDVKWVEMDSSVEEATMTLLKSKANVVLVREDAKTNTAVCTFDYSDLNAYLLVVIGMTRPEGDQVQLYNEIMANGQQGTPISVRAIQPLCRQEPLINVAASANLSHAIEILGSGIHRVIVTCPEGGVTGILSQLRMINFFWNEGINFPAVDRLYSASLRDLGVGTQQIISINSDAPLSDALILMNVEGLTSIAVVDNGQNVVGNISSKDVRHLTKASSAHLLTDSCMHFIAVILNERGVERGQDAFPVFYVSPYSTLAHTVAKLVATRSHRMWIVQPASPSPSAPATPLMGPQSYVTGAPPLNPTPPSPGPATAVPASALAGARISGKLIGVISLTDVLNIFAKFTGLNPADPWEQRARRRRSSSSSVQPAFESSRASFDLRR</sequence>
<dbReference type="InterPro" id="IPR000644">
    <property type="entry name" value="CBS_dom"/>
</dbReference>
<evidence type="ECO:0000256" key="9">
    <source>
        <dbReference type="PIRNR" id="PIRNR018148"/>
    </source>
</evidence>
<dbReference type="OrthoDB" id="449052at2759"/>
<keyword evidence="7" id="KW-0677">Repeat</keyword>
<dbReference type="PANTHER" id="PTHR13780">
    <property type="entry name" value="AMP-ACTIVATED PROTEIN KINASE, GAMMA REGULATORY SUBUNIT"/>
    <property type="match status" value="1"/>
</dbReference>
<dbReference type="GO" id="GO:0030071">
    <property type="term" value="P:regulation of mitotic metaphase/anaphase transition"/>
    <property type="evidence" value="ECO:0007669"/>
    <property type="project" value="InterPro"/>
</dbReference>
<evidence type="ECO:0000256" key="8">
    <source>
        <dbReference type="ARBA" id="ARBA00023122"/>
    </source>
</evidence>
<dbReference type="CDD" id="cd02205">
    <property type="entry name" value="CBS_pair_SF"/>
    <property type="match status" value="1"/>
</dbReference>
<comment type="function">
    <text evidence="1 9">Involved in DNA replication and cell separation.</text>
</comment>
<evidence type="ECO:0000256" key="2">
    <source>
        <dbReference type="ARBA" id="ARBA00004496"/>
    </source>
</evidence>
<evidence type="ECO:0000313" key="13">
    <source>
        <dbReference type="EMBL" id="RCI07616.1"/>
    </source>
</evidence>
<dbReference type="SUPFAM" id="SSF54631">
    <property type="entry name" value="CBS-domain pair"/>
    <property type="match status" value="2"/>
</dbReference>
<name>A0A367KZL9_9HYPO</name>
<gene>
    <name evidence="13" type="ORF">L249_1657</name>
</gene>
<feature type="region of interest" description="Disordered" evidence="11">
    <location>
        <begin position="1"/>
        <end position="71"/>
    </location>
</feature>
<dbReference type="PIRSF" id="PIRSF018148">
    <property type="entry name" value="UCP018148_CBS_YBR214w"/>
    <property type="match status" value="1"/>
</dbReference>
<evidence type="ECO:0000256" key="11">
    <source>
        <dbReference type="SAM" id="MobiDB-lite"/>
    </source>
</evidence>
<dbReference type="InterPro" id="IPR016711">
    <property type="entry name" value="Ssd23"/>
</dbReference>
<keyword evidence="8 10" id="KW-0129">CBS domain</keyword>
<dbReference type="GO" id="GO:0042149">
    <property type="term" value="P:cellular response to glucose starvation"/>
    <property type="evidence" value="ECO:0007669"/>
    <property type="project" value="UniProtKB-UniRule"/>
</dbReference>
<accession>A0A367KZL9</accession>
<evidence type="ECO:0000256" key="5">
    <source>
        <dbReference type="ARBA" id="ARBA00020584"/>
    </source>
</evidence>
<protein>
    <recommendedName>
        <fullName evidence="4">Protein SDS23</fullName>
    </recommendedName>
    <alternativeName>
        <fullName evidence="5">Protein sds23</fullName>
    </alternativeName>
</protein>
<dbReference type="STRING" id="1330021.A0A367KZL9"/>
<feature type="compositionally biased region" description="Basic and acidic residues" evidence="11">
    <location>
        <begin position="9"/>
        <end position="19"/>
    </location>
</feature>
<keyword evidence="6 9" id="KW-0963">Cytoplasm</keyword>
<dbReference type="InterPro" id="IPR050511">
    <property type="entry name" value="AMPK_gamma/SDS23_families"/>
</dbReference>
<dbReference type="SMART" id="SM00116">
    <property type="entry name" value="CBS"/>
    <property type="match status" value="3"/>
</dbReference>
<evidence type="ECO:0000256" key="4">
    <source>
        <dbReference type="ARBA" id="ARBA00014106"/>
    </source>
</evidence>
<dbReference type="PANTHER" id="PTHR13780:SF36">
    <property type="entry name" value="CBS DOMAIN-CONTAINING PROTEIN"/>
    <property type="match status" value="1"/>
</dbReference>
<dbReference type="Proteomes" id="UP000253664">
    <property type="component" value="Unassembled WGS sequence"/>
</dbReference>
<reference evidence="13 14" key="1">
    <citation type="journal article" date="2015" name="BMC Genomics">
        <title>Insights from the genome of Ophiocordyceps polyrhachis-furcata to pathogenicity and host specificity in insect fungi.</title>
        <authorList>
            <person name="Wichadakul D."/>
            <person name="Kobmoo N."/>
            <person name="Ingsriswang S."/>
            <person name="Tangphatsornruang S."/>
            <person name="Chantasingh D."/>
            <person name="Luangsa-ard J.J."/>
            <person name="Eurwilaichitr L."/>
        </authorList>
    </citation>
    <scope>NUCLEOTIDE SEQUENCE [LARGE SCALE GENOMIC DNA]</scope>
    <source>
        <strain evidence="13 14">BCC 54312</strain>
    </source>
</reference>
<dbReference type="AlphaFoldDB" id="A0A367KZL9"/>
<dbReference type="InterPro" id="IPR046342">
    <property type="entry name" value="CBS_dom_sf"/>
</dbReference>
<evidence type="ECO:0000256" key="1">
    <source>
        <dbReference type="ARBA" id="ARBA00002656"/>
    </source>
</evidence>
<proteinExistence type="inferred from homology"/>
<organism evidence="13 14">
    <name type="scientific">Ophiocordyceps polyrhachis-furcata BCC 54312</name>
    <dbReference type="NCBI Taxonomy" id="1330021"/>
    <lineage>
        <taxon>Eukaryota</taxon>
        <taxon>Fungi</taxon>
        <taxon>Dikarya</taxon>
        <taxon>Ascomycota</taxon>
        <taxon>Pezizomycotina</taxon>
        <taxon>Sordariomycetes</taxon>
        <taxon>Hypocreomycetidae</taxon>
        <taxon>Hypocreales</taxon>
        <taxon>Ophiocordycipitaceae</taxon>
        <taxon>Ophiocordyceps</taxon>
    </lineage>
</organism>
<dbReference type="GO" id="GO:0005737">
    <property type="term" value="C:cytoplasm"/>
    <property type="evidence" value="ECO:0007669"/>
    <property type="project" value="UniProtKB-SubCell"/>
</dbReference>
<dbReference type="GO" id="GO:0004865">
    <property type="term" value="F:protein serine/threonine phosphatase inhibitor activity"/>
    <property type="evidence" value="ECO:0007669"/>
    <property type="project" value="TreeGrafter"/>
</dbReference>
<feature type="domain" description="CBS" evidence="12">
    <location>
        <begin position="275"/>
        <end position="336"/>
    </location>
</feature>
<dbReference type="PROSITE" id="PS51371">
    <property type="entry name" value="CBS"/>
    <property type="match status" value="1"/>
</dbReference>
<comment type="similarity">
    <text evidence="3 9">Belongs to the SDS23 family.</text>
</comment>
<evidence type="ECO:0000256" key="7">
    <source>
        <dbReference type="ARBA" id="ARBA00022737"/>
    </source>
</evidence>
<comment type="caution">
    <text evidence="13">The sequence shown here is derived from an EMBL/GenBank/DDBJ whole genome shotgun (WGS) entry which is preliminary data.</text>
</comment>
<feature type="region of interest" description="Disordered" evidence="11">
    <location>
        <begin position="464"/>
        <end position="494"/>
    </location>
</feature>
<dbReference type="Pfam" id="PF00571">
    <property type="entry name" value="CBS"/>
    <property type="match status" value="1"/>
</dbReference>
<comment type="subcellular location">
    <subcellularLocation>
        <location evidence="2 9">Cytoplasm</location>
    </subcellularLocation>
</comment>
<dbReference type="Gene3D" id="3.10.580.10">
    <property type="entry name" value="CBS-domain"/>
    <property type="match status" value="2"/>
</dbReference>
<evidence type="ECO:0000256" key="10">
    <source>
        <dbReference type="PROSITE-ProRule" id="PRU00703"/>
    </source>
</evidence>
<dbReference type="EMBL" id="LKCN02000026">
    <property type="protein sequence ID" value="RCI07616.1"/>
    <property type="molecule type" value="Genomic_DNA"/>
</dbReference>
<keyword evidence="14" id="KW-1185">Reference proteome</keyword>
<evidence type="ECO:0000313" key="14">
    <source>
        <dbReference type="Proteomes" id="UP000253664"/>
    </source>
</evidence>